<evidence type="ECO:0000256" key="1">
    <source>
        <dbReference type="SAM" id="MobiDB-lite"/>
    </source>
</evidence>
<dbReference type="Proteomes" id="UP001519535">
    <property type="component" value="Unassembled WGS sequence"/>
</dbReference>
<keyword evidence="3" id="KW-1185">Reference proteome</keyword>
<comment type="caution">
    <text evidence="2">The sequence shown here is derived from an EMBL/GenBank/DDBJ whole genome shotgun (WGS) entry which is preliminary data.</text>
</comment>
<sequence length="120" mass="12010">MGEELRVTVAGLRVLSRCCTDQADRLAVSPAAPVATAAWQSSGTTASTLTGRGTKVTATLKARLTANATKFALAASGYETQDDHSAAKLSQSDFTSAGGDGGAGGLPTLSSVPSATPVLR</sequence>
<protein>
    <submittedName>
        <fullName evidence="2">Uncharacterized protein</fullName>
    </submittedName>
</protein>
<name>A0ABS5RLS6_9MYCO</name>
<dbReference type="EMBL" id="JAHCLR010000037">
    <property type="protein sequence ID" value="MBS9535181.1"/>
    <property type="molecule type" value="Genomic_DNA"/>
</dbReference>
<reference evidence="2 3" key="1">
    <citation type="submission" date="2021-05" db="EMBL/GenBank/DDBJ databases">
        <title>Mycobacterium acidophilum sp. nov., an extremely acid-tolerant member of the genus Mycobacterium.</title>
        <authorList>
            <person name="Xia J."/>
        </authorList>
    </citation>
    <scope>NUCLEOTIDE SEQUENCE [LARGE SCALE GENOMIC DNA]</scope>
    <source>
        <strain evidence="2 3">M1</strain>
    </source>
</reference>
<feature type="region of interest" description="Disordered" evidence="1">
    <location>
        <begin position="82"/>
        <end position="120"/>
    </location>
</feature>
<organism evidence="2 3">
    <name type="scientific">Mycolicibacter acidiphilus</name>
    <dbReference type="NCBI Taxonomy" id="2835306"/>
    <lineage>
        <taxon>Bacteria</taxon>
        <taxon>Bacillati</taxon>
        <taxon>Actinomycetota</taxon>
        <taxon>Actinomycetes</taxon>
        <taxon>Mycobacteriales</taxon>
        <taxon>Mycobacteriaceae</taxon>
        <taxon>Mycolicibacter</taxon>
    </lineage>
</organism>
<dbReference type="RefSeq" id="WP_214094033.1">
    <property type="nucleotide sequence ID" value="NZ_JAHCLR010000037.1"/>
</dbReference>
<proteinExistence type="predicted"/>
<gene>
    <name evidence="2" type="ORF">KIH27_16460</name>
</gene>
<evidence type="ECO:0000313" key="2">
    <source>
        <dbReference type="EMBL" id="MBS9535181.1"/>
    </source>
</evidence>
<evidence type="ECO:0000313" key="3">
    <source>
        <dbReference type="Proteomes" id="UP001519535"/>
    </source>
</evidence>
<accession>A0ABS5RLS6</accession>